<reference evidence="1 2" key="1">
    <citation type="journal article" date="2023" name="Plants (Basel)">
        <title>Bridging the Gap: Combining Genomics and Transcriptomics Approaches to Understand Stylosanthes scabra, an Orphan Legume from the Brazilian Caatinga.</title>
        <authorList>
            <person name="Ferreira-Neto J.R.C."/>
            <person name="da Silva M.D."/>
            <person name="Binneck E."/>
            <person name="de Melo N.F."/>
            <person name="da Silva R.H."/>
            <person name="de Melo A.L.T.M."/>
            <person name="Pandolfi V."/>
            <person name="Bustamante F.O."/>
            <person name="Brasileiro-Vidal A.C."/>
            <person name="Benko-Iseppon A.M."/>
        </authorList>
    </citation>
    <scope>NUCLEOTIDE SEQUENCE [LARGE SCALE GENOMIC DNA]</scope>
    <source>
        <tissue evidence="1">Leaves</tissue>
    </source>
</reference>
<feature type="non-terminal residue" evidence="1">
    <location>
        <position position="122"/>
    </location>
</feature>
<evidence type="ECO:0000313" key="1">
    <source>
        <dbReference type="EMBL" id="MED6221581.1"/>
    </source>
</evidence>
<protein>
    <submittedName>
        <fullName evidence="1">Uncharacterized protein</fullName>
    </submittedName>
</protein>
<dbReference type="EMBL" id="JASCZI010272305">
    <property type="protein sequence ID" value="MED6221581.1"/>
    <property type="molecule type" value="Genomic_DNA"/>
</dbReference>
<organism evidence="1 2">
    <name type="scientific">Stylosanthes scabra</name>
    <dbReference type="NCBI Taxonomy" id="79078"/>
    <lineage>
        <taxon>Eukaryota</taxon>
        <taxon>Viridiplantae</taxon>
        <taxon>Streptophyta</taxon>
        <taxon>Embryophyta</taxon>
        <taxon>Tracheophyta</taxon>
        <taxon>Spermatophyta</taxon>
        <taxon>Magnoliopsida</taxon>
        <taxon>eudicotyledons</taxon>
        <taxon>Gunneridae</taxon>
        <taxon>Pentapetalae</taxon>
        <taxon>rosids</taxon>
        <taxon>fabids</taxon>
        <taxon>Fabales</taxon>
        <taxon>Fabaceae</taxon>
        <taxon>Papilionoideae</taxon>
        <taxon>50 kb inversion clade</taxon>
        <taxon>dalbergioids sensu lato</taxon>
        <taxon>Dalbergieae</taxon>
        <taxon>Pterocarpus clade</taxon>
        <taxon>Stylosanthes</taxon>
    </lineage>
</organism>
<keyword evidence="2" id="KW-1185">Reference proteome</keyword>
<accession>A0ABU6ZHZ6</accession>
<evidence type="ECO:0000313" key="2">
    <source>
        <dbReference type="Proteomes" id="UP001341840"/>
    </source>
</evidence>
<sequence>MLRSDSYPDLLVFDPEIERTLRCARQVRRRIEFENSSVLKPKIWQPRTFLYLHHGRPPEDDFETNGRRQRQGQRLVSYLAQRSDRGLGCVQEEIPGKVLPTVKDQRYLKGNFGNHSIAWGNA</sequence>
<gene>
    <name evidence="1" type="ORF">PIB30_056115</name>
</gene>
<dbReference type="Proteomes" id="UP001341840">
    <property type="component" value="Unassembled WGS sequence"/>
</dbReference>
<comment type="caution">
    <text evidence="1">The sequence shown here is derived from an EMBL/GenBank/DDBJ whole genome shotgun (WGS) entry which is preliminary data.</text>
</comment>
<proteinExistence type="predicted"/>
<name>A0ABU6ZHZ6_9FABA</name>